<comment type="caution">
    <text evidence="2">The sequence shown here is derived from an EMBL/GenBank/DDBJ whole genome shotgun (WGS) entry which is preliminary data.</text>
</comment>
<evidence type="ECO:0000313" key="3">
    <source>
        <dbReference type="Proteomes" id="UP000441208"/>
    </source>
</evidence>
<keyword evidence="1" id="KW-0472">Membrane</keyword>
<dbReference type="EMBL" id="QXFZ01000817">
    <property type="protein sequence ID" value="KAE9103892.1"/>
    <property type="molecule type" value="Genomic_DNA"/>
</dbReference>
<feature type="transmembrane region" description="Helical" evidence="1">
    <location>
        <begin position="45"/>
        <end position="61"/>
    </location>
</feature>
<organism evidence="2 3">
    <name type="scientific">Phytophthora fragariae</name>
    <dbReference type="NCBI Taxonomy" id="53985"/>
    <lineage>
        <taxon>Eukaryota</taxon>
        <taxon>Sar</taxon>
        <taxon>Stramenopiles</taxon>
        <taxon>Oomycota</taxon>
        <taxon>Peronosporomycetes</taxon>
        <taxon>Peronosporales</taxon>
        <taxon>Peronosporaceae</taxon>
        <taxon>Phytophthora</taxon>
    </lineage>
</organism>
<reference evidence="2 3" key="1">
    <citation type="submission" date="2018-08" db="EMBL/GenBank/DDBJ databases">
        <title>Genomic investigation of the strawberry pathogen Phytophthora fragariae indicates pathogenicity is determined by transcriptional variation in three key races.</title>
        <authorList>
            <person name="Adams T.M."/>
            <person name="Armitage A.D."/>
            <person name="Sobczyk M.K."/>
            <person name="Bates H.J."/>
            <person name="Dunwell J.M."/>
            <person name="Nellist C.F."/>
            <person name="Harrison R.J."/>
        </authorList>
    </citation>
    <scope>NUCLEOTIDE SEQUENCE [LARGE SCALE GENOMIC DNA]</scope>
    <source>
        <strain evidence="2 3">NOV-71</strain>
    </source>
</reference>
<evidence type="ECO:0000313" key="2">
    <source>
        <dbReference type="EMBL" id="KAE9103892.1"/>
    </source>
</evidence>
<keyword evidence="1" id="KW-0812">Transmembrane</keyword>
<sequence>MLSMVEPTGEVTRFQTLSMTEYFILVDGKYVSTRATRSPAQRGSLCAKLMIIIPYCFFFFLEHNGVDFSFRFAWMHQV</sequence>
<name>A0A6A3RTY9_9STRA</name>
<dbReference type="Proteomes" id="UP000441208">
    <property type="component" value="Unassembled WGS sequence"/>
</dbReference>
<gene>
    <name evidence="2" type="ORF">PF007_g14234</name>
</gene>
<proteinExistence type="predicted"/>
<accession>A0A6A3RTY9</accession>
<evidence type="ECO:0000256" key="1">
    <source>
        <dbReference type="SAM" id="Phobius"/>
    </source>
</evidence>
<protein>
    <submittedName>
        <fullName evidence="2">Uncharacterized protein</fullName>
    </submittedName>
</protein>
<dbReference type="AlphaFoldDB" id="A0A6A3RTY9"/>
<keyword evidence="1" id="KW-1133">Transmembrane helix</keyword>